<reference evidence="1" key="1">
    <citation type="submission" date="2018-11" db="EMBL/GenBank/DDBJ databases">
        <authorList>
            <person name="Alioto T."/>
            <person name="Alioto T."/>
        </authorList>
    </citation>
    <scope>NUCLEOTIDE SEQUENCE</scope>
</reference>
<accession>A0A8B6DS17</accession>
<proteinExistence type="predicted"/>
<evidence type="ECO:0000313" key="2">
    <source>
        <dbReference type="Proteomes" id="UP000596742"/>
    </source>
</evidence>
<dbReference type="EMBL" id="UYJE01004012">
    <property type="protein sequence ID" value="VDI24296.1"/>
    <property type="molecule type" value="Genomic_DNA"/>
</dbReference>
<organism evidence="1 2">
    <name type="scientific">Mytilus galloprovincialis</name>
    <name type="common">Mediterranean mussel</name>
    <dbReference type="NCBI Taxonomy" id="29158"/>
    <lineage>
        <taxon>Eukaryota</taxon>
        <taxon>Metazoa</taxon>
        <taxon>Spiralia</taxon>
        <taxon>Lophotrochozoa</taxon>
        <taxon>Mollusca</taxon>
        <taxon>Bivalvia</taxon>
        <taxon>Autobranchia</taxon>
        <taxon>Pteriomorphia</taxon>
        <taxon>Mytilida</taxon>
        <taxon>Mytiloidea</taxon>
        <taxon>Mytilidae</taxon>
        <taxon>Mytilinae</taxon>
        <taxon>Mytilus</taxon>
    </lineage>
</organism>
<name>A0A8B6DS17_MYTGA</name>
<evidence type="ECO:0000313" key="1">
    <source>
        <dbReference type="EMBL" id="VDI24296.1"/>
    </source>
</evidence>
<comment type="caution">
    <text evidence="1">The sequence shown here is derived from an EMBL/GenBank/DDBJ whole genome shotgun (WGS) entry which is preliminary data.</text>
</comment>
<keyword evidence="2" id="KW-1185">Reference proteome</keyword>
<sequence>AKALKLLVICKPFMFFPDELLVKEYTHIKIVCPLIPDKNENVSWIYGEEILAIQKNINPTLRWQKRISVVHNLLRTQFNLRFSNFTAEDQDVLDNFNFLPVSNVSRKTVNSWTTEFCTFELNSKQLNTHGGELLYNGTFKLTIPDKKASFGSLSHDLRIQREQFACFELNEDYCEKANKTIEMDVECKYLVVAVDTPWCNIRKFIESQLRQTSYRVKCSDCYKVAYEVSQLENIQRLLPHSDNDDDERVNDISSPPFVPVIPKAIFDLPTLPSVIPHQNTQLDNVEHSLSINSPDINLSNDNCEMDTPEETCIDSQENELNFSSDFISRTDRKRSLPKKFNDYVMY</sequence>
<dbReference type="AlphaFoldDB" id="A0A8B6DS17"/>
<protein>
    <submittedName>
        <fullName evidence="1">Uncharacterized protein</fullName>
    </submittedName>
</protein>
<feature type="non-terminal residue" evidence="1">
    <location>
        <position position="346"/>
    </location>
</feature>
<gene>
    <name evidence="1" type="ORF">MGAL_10B056363</name>
</gene>
<dbReference type="Proteomes" id="UP000596742">
    <property type="component" value="Unassembled WGS sequence"/>
</dbReference>